<accession>A0ACC1NIW9</accession>
<evidence type="ECO:0000313" key="2">
    <source>
        <dbReference type="Proteomes" id="UP001143910"/>
    </source>
</evidence>
<reference evidence="1" key="1">
    <citation type="submission" date="2022-08" db="EMBL/GenBank/DDBJ databases">
        <title>Genome Sequence of Lecanicillium fungicola.</title>
        <authorList>
            <person name="Buettner E."/>
        </authorList>
    </citation>
    <scope>NUCLEOTIDE SEQUENCE</scope>
    <source>
        <strain evidence="1">Babe33</strain>
    </source>
</reference>
<evidence type="ECO:0000313" key="1">
    <source>
        <dbReference type="EMBL" id="KAJ2979019.1"/>
    </source>
</evidence>
<protein>
    <submittedName>
        <fullName evidence="1">Uncharacterized protein</fullName>
    </submittedName>
</protein>
<dbReference type="EMBL" id="JANJQO010000322">
    <property type="protein sequence ID" value="KAJ2979019.1"/>
    <property type="molecule type" value="Genomic_DNA"/>
</dbReference>
<dbReference type="Proteomes" id="UP001143910">
    <property type="component" value="Unassembled WGS sequence"/>
</dbReference>
<name>A0ACC1NIW9_9HYPO</name>
<sequence length="1241" mass="137324">MVSADIRLLTSEALPANHRIDVPKSKLTTTSNGGTPAGISELPLKTVPQLLRDRALRCPHSVAISYPSSGTHYVDYSLQQLDVFAFRAAQYYETALPHRKSSEDEPTVVGLLGVSDLEYAITMLALLKMGHTVLFISTRISAEAVDSLMQTTKAKALIVGEKLAPIAAAVLERQPDVAINDMAPRSVFEFEIEAYGETNLDGELDMEIETKRIAYIIHSSGSTGFPKPIYQSHATALANYAMNMDMRGFITLPLFHNHGICNFFRAIHSGKPLHLYNARLPLSSEHLVKIMTDNQFDIFYGVPYALKLLAESSQGLAVLRNLKIVMYGGSACPDELGNLLVKKGVNLVSHYGASEVGQLMTSFRSPGDNAWNYVRETESLKRYLRWIPRGENLFECVVADGYPAKNTSNQPDGSYQTKDLFEPHPTIAGAWKYIARLDDTLTLVTGEKFSPVSLEGTVRSSSAVSECVVFGNGRAYLGVLVVPSPTTISLSIEQIKDHIWQVLDTANLKIEAYARVSKEMIKILPHGSDYPRTDKGSIIRGAFYRKFEQEINEAYDAAETNIISSNLKLVLTADELKKLLEQEVGKLLRKSETIGWDTDFFAMGMDSLQAIQLRSTVVRNINIGTQKLGQNFAFDYPTVNQMAAHLINLRDGQVANSVDIEAEMAALAQKYSVKSRKDPILASAMVVTGVTGSLGAHVAHQLCKDPSITRVYCLVRAISASQADNRIKASLLQRRVFHELDWTERNKLVALPFDQTDELLGLSHDMYNEIAQDLRGVIHCAWSVNFNLNLSSFTDCISGVQNLIGLCRAARLVKSATFSFCSSVSAVSRCDISPVPETVARYEWAQEMGYAQSKAVAENICQRAATEAGVDTRILRIGQIVSDTKQGIWNTTEAITMMLQTAVTIGVLPRLPELPRWLPVDTVAKAVCEITLAVHPPVNRVFNVVNRQSFSWTDELLPALKCAGLNFREVEPREWIKQLGASNQDPTANPPIKLLDFFASKYDKEDIPKGKVYATDEACALSTAMRSAPVLEPKLVSRFVRYLLEEGWKIQHVSGTVEPSTVLIVTGPCGSATSAVGTVLARRYSGALIDGDSLHTAVCAKKMKNAESLNQDERNLWVARIWQRVAEAKQRLGYTTIVLSCSGLQRLDRDNLRQFVHNTKKMETNRYILTFLDLQIAPGQLCCYLGYCEQQHRETIKPEAPTDESDFIAADEADIIPLDADGEFETVLKQAEWAVESCIKV</sequence>
<organism evidence="1 2">
    <name type="scientific">Zarea fungicola</name>
    <dbReference type="NCBI Taxonomy" id="93591"/>
    <lineage>
        <taxon>Eukaryota</taxon>
        <taxon>Fungi</taxon>
        <taxon>Dikarya</taxon>
        <taxon>Ascomycota</taxon>
        <taxon>Pezizomycotina</taxon>
        <taxon>Sordariomycetes</taxon>
        <taxon>Hypocreomycetidae</taxon>
        <taxon>Hypocreales</taxon>
        <taxon>Cordycipitaceae</taxon>
        <taxon>Zarea</taxon>
    </lineage>
</organism>
<proteinExistence type="predicted"/>
<gene>
    <name evidence="1" type="ORF">NQ176_g3498</name>
</gene>
<keyword evidence="2" id="KW-1185">Reference proteome</keyword>
<comment type="caution">
    <text evidence="1">The sequence shown here is derived from an EMBL/GenBank/DDBJ whole genome shotgun (WGS) entry which is preliminary data.</text>
</comment>